<feature type="domain" description="Reverse transcriptase" evidence="3">
    <location>
        <begin position="106"/>
        <end position="332"/>
    </location>
</feature>
<dbReference type="Gene3D" id="3.30.70.270">
    <property type="match status" value="1"/>
</dbReference>
<dbReference type="EMBL" id="VICB01000010">
    <property type="protein sequence ID" value="TQD43193.1"/>
    <property type="molecule type" value="Genomic_DNA"/>
</dbReference>
<evidence type="ECO:0000256" key="2">
    <source>
        <dbReference type="SAM" id="MobiDB-lite"/>
    </source>
</evidence>
<dbReference type="PROSITE" id="PS50878">
    <property type="entry name" value="RT_POL"/>
    <property type="match status" value="1"/>
</dbReference>
<dbReference type="PANTHER" id="PTHR34047:SF8">
    <property type="entry name" value="PROTEIN YKFC"/>
    <property type="match status" value="1"/>
</dbReference>
<reference evidence="4 5" key="1">
    <citation type="submission" date="2019-06" db="EMBL/GenBank/DDBJ databases">
        <title>Draft genome sequence of Actinomyces johnsonii CCUG 34287T.</title>
        <authorList>
            <person name="Salva-Serra F."/>
            <person name="Cardew S."/>
            <person name="Moore E."/>
        </authorList>
    </citation>
    <scope>NUCLEOTIDE SEQUENCE [LARGE SCALE GENOMIC DNA]</scope>
    <source>
        <strain evidence="4 5">CCUG 34287</strain>
    </source>
</reference>
<organism evidence="4 5">
    <name type="scientific">Actinomyces johnsonii</name>
    <dbReference type="NCBI Taxonomy" id="544581"/>
    <lineage>
        <taxon>Bacteria</taxon>
        <taxon>Bacillati</taxon>
        <taxon>Actinomycetota</taxon>
        <taxon>Actinomycetes</taxon>
        <taxon>Actinomycetales</taxon>
        <taxon>Actinomycetaceae</taxon>
        <taxon>Actinomyces</taxon>
    </lineage>
</organism>
<dbReference type="RefSeq" id="WP_141424368.1">
    <property type="nucleotide sequence ID" value="NZ_JASPFB010000009.1"/>
</dbReference>
<dbReference type="InterPro" id="IPR043128">
    <property type="entry name" value="Rev_trsase/Diguanyl_cyclase"/>
</dbReference>
<feature type="region of interest" description="Disordered" evidence="2">
    <location>
        <begin position="383"/>
        <end position="432"/>
    </location>
</feature>
<gene>
    <name evidence="4" type="ORF">FK256_07910</name>
</gene>
<feature type="region of interest" description="Disordered" evidence="2">
    <location>
        <begin position="1"/>
        <end position="41"/>
    </location>
</feature>
<evidence type="ECO:0000256" key="1">
    <source>
        <dbReference type="ARBA" id="ARBA00025589"/>
    </source>
</evidence>
<dbReference type="AlphaFoldDB" id="A0A508A364"/>
<accession>A0A508A364</accession>
<sequence>MMRPAPPLPPPSSTTPPPPPRPHRRRRRSDRAKPGQHLGEDIHPLQHAAGFASSEAATGTPFERISSREGLEEGWRMVLTKDASDGILQRKTKEFAEHLDDFLTELSESLRSGTYEPDPLLSFGIPKGTSGEVRTLHIPSIRDRVVERAVVNAIAHRADLAMSPCSFAYRTGIGTDDAVDHLARLRDAGYHYVLRTDIEDYFPNLSIEDALATLSPIASCPRTIDLIRLIARPRRARGERRTRNRGIAQGSCLSPLLANLALTDVDRAMGDAGYGYARFADDIVICSPHEPDLLEALELLDSLLTPRGLRLNQEKTAMTSFDEGFCYLGMDFSRSFPPVDPRHDITGRPDPDQVVYVGRDGARVHVSRNRLIVDGADGLPQTSTSSWGWRAPPQRHTSAACPGWSHRRSPSTGATAARPRTWPTPLSPTPRRSCWPSARALCGPRDRARARRRRAVPRGVVSRRHAEYARLGINASHCPATTTASCVDQRRWPRQVLSWWPLGISHDDADHRYNA</sequence>
<dbReference type="InterPro" id="IPR051083">
    <property type="entry name" value="GrpII_Intron_Splice-Mob/Def"/>
</dbReference>
<dbReference type="SUPFAM" id="SSF56672">
    <property type="entry name" value="DNA/RNA polymerases"/>
    <property type="match status" value="1"/>
</dbReference>
<evidence type="ECO:0000313" key="4">
    <source>
        <dbReference type="EMBL" id="TQD43193.1"/>
    </source>
</evidence>
<dbReference type="CDD" id="cd01651">
    <property type="entry name" value="RT_G2_intron"/>
    <property type="match status" value="1"/>
</dbReference>
<dbReference type="Proteomes" id="UP000319010">
    <property type="component" value="Unassembled WGS sequence"/>
</dbReference>
<dbReference type="InterPro" id="IPR043502">
    <property type="entry name" value="DNA/RNA_pol_sf"/>
</dbReference>
<evidence type="ECO:0000259" key="3">
    <source>
        <dbReference type="PROSITE" id="PS50878"/>
    </source>
</evidence>
<dbReference type="PANTHER" id="PTHR34047">
    <property type="entry name" value="NUCLEAR INTRON MATURASE 1, MITOCHONDRIAL-RELATED"/>
    <property type="match status" value="1"/>
</dbReference>
<feature type="compositionally biased region" description="Pro residues" evidence="2">
    <location>
        <begin position="1"/>
        <end position="20"/>
    </location>
</feature>
<proteinExistence type="predicted"/>
<dbReference type="InterPro" id="IPR000477">
    <property type="entry name" value="RT_dom"/>
</dbReference>
<protein>
    <recommendedName>
        <fullName evidence="3">Reverse transcriptase domain-containing protein</fullName>
    </recommendedName>
</protein>
<name>A0A508A364_9ACTO</name>
<comment type="caution">
    <text evidence="4">The sequence shown here is derived from an EMBL/GenBank/DDBJ whole genome shotgun (WGS) entry which is preliminary data.</text>
</comment>
<dbReference type="Pfam" id="PF00078">
    <property type="entry name" value="RVT_1"/>
    <property type="match status" value="1"/>
</dbReference>
<comment type="function">
    <text evidence="1">Poorly processive, error-prone DNA polymerase involved in untargeted mutagenesis. Copies undamaged DNA at stalled replication forks, which arise in vivo from mismatched or misaligned primer ends. These misaligned primers can be extended by PolIV. Exhibits no 3'-5' exonuclease (proofreading) activity. May be involved in translesional synthesis, in conjunction with the beta clamp from PolIII.</text>
</comment>
<evidence type="ECO:0000313" key="5">
    <source>
        <dbReference type="Proteomes" id="UP000319010"/>
    </source>
</evidence>
<feature type="compositionally biased region" description="Basic residues" evidence="2">
    <location>
        <begin position="21"/>
        <end position="30"/>
    </location>
</feature>